<dbReference type="Gene3D" id="1.25.40.10">
    <property type="entry name" value="Tetratricopeptide repeat domain"/>
    <property type="match status" value="1"/>
</dbReference>
<organism evidence="3 4">
    <name type="scientific">Amycolatopsis taiwanensis</name>
    <dbReference type="NCBI Taxonomy" id="342230"/>
    <lineage>
        <taxon>Bacteria</taxon>
        <taxon>Bacillati</taxon>
        <taxon>Actinomycetota</taxon>
        <taxon>Actinomycetes</taxon>
        <taxon>Pseudonocardiales</taxon>
        <taxon>Pseudonocardiaceae</taxon>
        <taxon>Amycolatopsis</taxon>
    </lineage>
</organism>
<proteinExistence type="predicted"/>
<dbReference type="PANTHER" id="PTHR47691:SF3">
    <property type="entry name" value="HTH-TYPE TRANSCRIPTIONAL REGULATOR RV0890C-RELATED"/>
    <property type="match status" value="1"/>
</dbReference>
<dbReference type="SMART" id="SM00028">
    <property type="entry name" value="TPR"/>
    <property type="match status" value="5"/>
</dbReference>
<dbReference type="SUPFAM" id="SSF48452">
    <property type="entry name" value="TPR-like"/>
    <property type="match status" value="1"/>
</dbReference>
<dbReference type="Gene3D" id="3.40.50.300">
    <property type="entry name" value="P-loop containing nucleotide triphosphate hydrolases"/>
    <property type="match status" value="1"/>
</dbReference>
<dbReference type="InterPro" id="IPR011990">
    <property type="entry name" value="TPR-like_helical_dom_sf"/>
</dbReference>
<evidence type="ECO:0000313" key="4">
    <source>
        <dbReference type="Proteomes" id="UP001165136"/>
    </source>
</evidence>
<reference evidence="3" key="1">
    <citation type="submission" date="2023-03" db="EMBL/GenBank/DDBJ databases">
        <title>Amycolatopsis taiwanensis NBRC 103393.</title>
        <authorList>
            <person name="Ichikawa N."/>
            <person name="Sato H."/>
            <person name="Tonouchi N."/>
        </authorList>
    </citation>
    <scope>NUCLEOTIDE SEQUENCE</scope>
    <source>
        <strain evidence="3">NBRC 103393</strain>
    </source>
</reference>
<gene>
    <name evidence="3" type="ORF">Atai01_72670</name>
</gene>
<dbReference type="PANTHER" id="PTHR47691">
    <property type="entry name" value="REGULATOR-RELATED"/>
    <property type="match status" value="1"/>
</dbReference>
<feature type="repeat" description="TPR" evidence="1">
    <location>
        <begin position="637"/>
        <end position="670"/>
    </location>
</feature>
<dbReference type="Proteomes" id="UP001165136">
    <property type="component" value="Unassembled WGS sequence"/>
</dbReference>
<dbReference type="AlphaFoldDB" id="A0A9W6R878"/>
<evidence type="ECO:0000313" key="3">
    <source>
        <dbReference type="EMBL" id="GLY70648.1"/>
    </source>
</evidence>
<evidence type="ECO:0000256" key="1">
    <source>
        <dbReference type="PROSITE-ProRule" id="PRU00339"/>
    </source>
</evidence>
<dbReference type="Pfam" id="PF13424">
    <property type="entry name" value="TPR_12"/>
    <property type="match status" value="2"/>
</dbReference>
<name>A0A9W6R878_9PSEU</name>
<keyword evidence="4" id="KW-1185">Reference proteome</keyword>
<dbReference type="EMBL" id="BSTI01000025">
    <property type="protein sequence ID" value="GLY70648.1"/>
    <property type="molecule type" value="Genomic_DNA"/>
</dbReference>
<evidence type="ECO:0000259" key="2">
    <source>
        <dbReference type="Pfam" id="PF13191"/>
    </source>
</evidence>
<dbReference type="SUPFAM" id="SSF52540">
    <property type="entry name" value="P-loop containing nucleoside triphosphate hydrolases"/>
    <property type="match status" value="1"/>
</dbReference>
<dbReference type="Pfam" id="PF13191">
    <property type="entry name" value="AAA_16"/>
    <property type="match status" value="1"/>
</dbReference>
<dbReference type="InterPro" id="IPR041664">
    <property type="entry name" value="AAA_16"/>
</dbReference>
<dbReference type="InterPro" id="IPR019734">
    <property type="entry name" value="TPR_rpt"/>
</dbReference>
<dbReference type="PRINTS" id="PR00364">
    <property type="entry name" value="DISEASERSIST"/>
</dbReference>
<protein>
    <recommendedName>
        <fullName evidence="2">Orc1-like AAA ATPase domain-containing protein</fullName>
    </recommendedName>
</protein>
<dbReference type="InterPro" id="IPR027417">
    <property type="entry name" value="P-loop_NTPase"/>
</dbReference>
<dbReference type="Gene3D" id="1.10.8.430">
    <property type="entry name" value="Helical domain of apoptotic protease-activating factors"/>
    <property type="match status" value="1"/>
</dbReference>
<accession>A0A9W6R878</accession>
<dbReference type="PROSITE" id="PS50005">
    <property type="entry name" value="TPR"/>
    <property type="match status" value="1"/>
</dbReference>
<feature type="domain" description="Orc1-like AAA ATPase" evidence="2">
    <location>
        <begin position="154"/>
        <end position="278"/>
    </location>
</feature>
<dbReference type="InterPro" id="IPR042197">
    <property type="entry name" value="Apaf_helical"/>
</dbReference>
<comment type="caution">
    <text evidence="3">The sequence shown here is derived from an EMBL/GenBank/DDBJ whole genome shotgun (WGS) entry which is preliminary data.</text>
</comment>
<sequence length="817" mass="88752">MDKPDKVCGKVLHGIARRGMSGSEPPNPADARTAAAFIDRMAELRLWAGKPSLRTLNRLGGTTTSPTGAATDALPTTTVSWVLAGKGLPRLPRMAFVESFVVACLTAGGESPEEIPRHLGRWRAVWQAITASAATDAGARPVRAYHQLPMDLPEFTGRQAELDRLGALGEAVEDATAPVVVTISGVAGVGKTRLVIHAAHRFAAGRFDEVQLWADLRGFHPEEAPAAASSVLADFLRLLGVADHQLPDGLDARAALYRDRLNGRRALIVLDDAATADQVRPLLPGTAGCLVLISSRRRLTDLDGDQTVPLVNFSTEESLRLLRWHAGPDRVRAEPDAARSVATLCGHLPLAIAVTARYLRSHPALSLTDLAGRLATDQRQLTGLSPHARSVRAAFDLSYRALPPGHQRVARLLAIHPGPDFTAPSVAALTALAESTAQTVLDDLLDEHLLDETAGARYRMHDLLRRYLTLQTQREDAQSEPHDALHRLTRHYLDRARHATNLIHPTETRRVTTAPSGPAPWQSPSEAVAWVEAEYDCLVSTVRRAAELPDAGPALAIELVAALYRPLANRGHSADRIALNDLAARLARQHGDRRAEAQFLEDLGTLYGQVGRAGEAVGHSYRALAIWTELGDLTGQRGCLTDLGNSCRQQGDHDKAIEYLQEALAISIDSGDRQGEASVLNFLGLTCQGTGELDAATEHLARSAEIYAELGNRLGEAIALANHGWALQRSGRPREAIPYHERSLEIFRALNDRYNEAEQHWGIGQARHQLGDTGAAGRHWHTAIKMLRDMRALDDEQAAELLTQKIPETPELIRLNT</sequence>
<dbReference type="GO" id="GO:0043531">
    <property type="term" value="F:ADP binding"/>
    <property type="evidence" value="ECO:0007669"/>
    <property type="project" value="InterPro"/>
</dbReference>
<keyword evidence="1" id="KW-0802">TPR repeat</keyword>